<feature type="compositionally biased region" description="Polar residues" evidence="2">
    <location>
        <begin position="502"/>
        <end position="511"/>
    </location>
</feature>
<dbReference type="OrthoDB" id="276323at2759"/>
<dbReference type="Proteomes" id="UP000829364">
    <property type="component" value="Chromosome 5"/>
</dbReference>
<dbReference type="PANTHER" id="PTHR12832:SF11">
    <property type="entry name" value="LD23868P"/>
    <property type="match status" value="1"/>
</dbReference>
<evidence type="ECO:0000256" key="1">
    <source>
        <dbReference type="ARBA" id="ARBA00010954"/>
    </source>
</evidence>
<sequence>MASLTPFFRPQTHTRWYLLPSRFPSRWETICVLASTGDSPCTPSVRSARTTSAFGNMEQGYGGPVERSRTLSTSGPVPNGDGEGMKDTDVQMQPAPQNEPEGSKVVQPSQESPRRCEGAVRTSSPASAARSESGSASASDSEHARGEATSTLTGRKSRRHSAPQPWPVEPPVTRSTLSELDVSKIIHNPKLRHDINFDPELHFRPNLDGEKGRKKQERANQFWKTLKEELTEFLMDRPSFDRKHGERNDWTLPALLKAVKEIIQTLVPQRDRQFLDEGLNVELLMQQFNKGIADLEKLASWLSRVLKSHCAPMRDDWVDTMYAQLSNGNRNGDLDELVTGMRSLLSVLEAMKLDVANHQIRCLRPVLIEDTTHFEQKFFLRKIQSRKVDVTGARLWYSDAERTCDVPPGTSQTFGDMGVFFDGLTRLLLPSTQEKRVPSTFLFDEERIMKLRSDVLDAINLDVCMRMYEELEGFGSLNYKIFGARRAMDEFDRCATPENDFNFNTPPASSRPSSLVFSSAGSASSSPRSSVVVPSYVAPENTEARTKARNLYTTLVALLQSAKPTSRPHARWEEMAPSMAIEIFRSTSAPHDILPAFEEKVVNTITTASSDLYRDVESKFQRRLMAELSGRVRELKALSGVSLFAVATGARIQNNSGVLQTSRDTEAPSRDGLEEGGVEDMATRLAHLGILHWRVWSPLVYAGDQDEMVLDDTPNQI</sequence>
<gene>
    <name evidence="3" type="primary">SOK1</name>
    <name evidence="3" type="ORF">JDV02_006155</name>
</gene>
<feature type="compositionally biased region" description="Low complexity" evidence="2">
    <location>
        <begin position="123"/>
        <end position="139"/>
    </location>
</feature>
<dbReference type="Pfam" id="PF05794">
    <property type="entry name" value="Tcp11"/>
    <property type="match status" value="1"/>
</dbReference>
<feature type="compositionally biased region" description="Low complexity" evidence="2">
    <location>
        <begin position="512"/>
        <end position="527"/>
    </location>
</feature>
<dbReference type="GO" id="GO:0010737">
    <property type="term" value="P:protein kinase A signaling"/>
    <property type="evidence" value="ECO:0007669"/>
    <property type="project" value="TreeGrafter"/>
</dbReference>
<feature type="region of interest" description="Disordered" evidence="2">
    <location>
        <begin position="657"/>
        <end position="676"/>
    </location>
</feature>
<dbReference type="InterPro" id="IPR008862">
    <property type="entry name" value="Tcp11"/>
</dbReference>
<evidence type="ECO:0000256" key="2">
    <source>
        <dbReference type="SAM" id="MobiDB-lite"/>
    </source>
</evidence>
<evidence type="ECO:0000313" key="4">
    <source>
        <dbReference type="Proteomes" id="UP000829364"/>
    </source>
</evidence>
<name>A0A9Q8QHZ5_9HYPO</name>
<dbReference type="RefSeq" id="XP_047843501.1">
    <property type="nucleotide sequence ID" value="XM_047987516.1"/>
</dbReference>
<feature type="compositionally biased region" description="Basic and acidic residues" evidence="2">
    <location>
        <begin position="663"/>
        <end position="673"/>
    </location>
</feature>
<dbReference type="EMBL" id="CP086358">
    <property type="protein sequence ID" value="UNI20020.1"/>
    <property type="molecule type" value="Genomic_DNA"/>
</dbReference>
<reference evidence="3" key="1">
    <citation type="submission" date="2021-11" db="EMBL/GenBank/DDBJ databases">
        <title>Purpureocillium_takamizusanense_genome.</title>
        <authorList>
            <person name="Nguyen N.-H."/>
        </authorList>
    </citation>
    <scope>NUCLEOTIDE SEQUENCE</scope>
    <source>
        <strain evidence="3">PT3</strain>
    </source>
</reference>
<feature type="compositionally biased region" description="Polar residues" evidence="2">
    <location>
        <begin position="38"/>
        <end position="54"/>
    </location>
</feature>
<keyword evidence="4" id="KW-1185">Reference proteome</keyword>
<protein>
    <submittedName>
        <fullName evidence="3">Protein SOSEKI 1, variant 2</fullName>
    </submittedName>
</protein>
<dbReference type="AlphaFoldDB" id="A0A9Q8QHZ5"/>
<proteinExistence type="inferred from homology"/>
<feature type="region of interest" description="Disordered" evidence="2">
    <location>
        <begin position="502"/>
        <end position="527"/>
    </location>
</feature>
<dbReference type="PANTHER" id="PTHR12832">
    <property type="entry name" value="TESTIS-SPECIFIC PROTEIN PBS13 T-COMPLEX 11"/>
    <property type="match status" value="1"/>
</dbReference>
<organism evidence="3 4">
    <name type="scientific">Purpureocillium takamizusanense</name>
    <dbReference type="NCBI Taxonomy" id="2060973"/>
    <lineage>
        <taxon>Eukaryota</taxon>
        <taxon>Fungi</taxon>
        <taxon>Dikarya</taxon>
        <taxon>Ascomycota</taxon>
        <taxon>Pezizomycotina</taxon>
        <taxon>Sordariomycetes</taxon>
        <taxon>Hypocreomycetidae</taxon>
        <taxon>Hypocreales</taxon>
        <taxon>Ophiocordycipitaceae</taxon>
        <taxon>Purpureocillium</taxon>
    </lineage>
</organism>
<feature type="region of interest" description="Disordered" evidence="2">
    <location>
        <begin position="38"/>
        <end position="173"/>
    </location>
</feature>
<comment type="similarity">
    <text evidence="1">Belongs to the TCP11 family.</text>
</comment>
<dbReference type="GeneID" id="72068104"/>
<accession>A0A9Q8QHZ5</accession>
<evidence type="ECO:0000313" key="3">
    <source>
        <dbReference type="EMBL" id="UNI20020.1"/>
    </source>
</evidence>